<dbReference type="EMBL" id="AZBU02000009">
    <property type="protein sequence ID" value="TKR65449.1"/>
    <property type="molecule type" value="Genomic_DNA"/>
</dbReference>
<comment type="cofactor">
    <cofactor evidence="1 8">
        <name>heme</name>
        <dbReference type="ChEBI" id="CHEBI:30413"/>
    </cofactor>
</comment>
<feature type="binding site" description="axial binding residue" evidence="8">
    <location>
        <position position="103"/>
    </location>
    <ligand>
        <name>heme</name>
        <dbReference type="ChEBI" id="CHEBI:30413"/>
    </ligand>
    <ligandPart>
        <name>Fe</name>
        <dbReference type="ChEBI" id="CHEBI:18248"/>
    </ligandPart>
</feature>
<reference evidence="9 10" key="1">
    <citation type="journal article" date="2015" name="Genome Biol.">
        <title>Comparative genomics of Steinernema reveals deeply conserved gene regulatory networks.</title>
        <authorList>
            <person name="Dillman A.R."/>
            <person name="Macchietto M."/>
            <person name="Porter C.F."/>
            <person name="Rogers A."/>
            <person name="Williams B."/>
            <person name="Antoshechkin I."/>
            <person name="Lee M.M."/>
            <person name="Goodwin Z."/>
            <person name="Lu X."/>
            <person name="Lewis E.E."/>
            <person name="Goodrich-Blair H."/>
            <person name="Stock S.P."/>
            <person name="Adams B.J."/>
            <person name="Sternberg P.W."/>
            <person name="Mortazavi A."/>
        </authorList>
    </citation>
    <scope>NUCLEOTIDE SEQUENCE [LARGE SCALE GENOMIC DNA]</scope>
    <source>
        <strain evidence="9 10">ALL</strain>
    </source>
</reference>
<evidence type="ECO:0000256" key="2">
    <source>
        <dbReference type="ARBA" id="ARBA00010617"/>
    </source>
</evidence>
<dbReference type="SUPFAM" id="SSF48264">
    <property type="entry name" value="Cytochrome P450"/>
    <property type="match status" value="1"/>
</dbReference>
<dbReference type="Proteomes" id="UP000298663">
    <property type="component" value="Unassembled WGS sequence"/>
</dbReference>
<evidence type="ECO:0000256" key="7">
    <source>
        <dbReference type="ARBA" id="ARBA00023033"/>
    </source>
</evidence>
<evidence type="ECO:0000256" key="1">
    <source>
        <dbReference type="ARBA" id="ARBA00001971"/>
    </source>
</evidence>
<sequence length="133" mass="15195">MFLARGRLVQPVMKLPYLDAVFHEATRVFPPVTFFVNRTCTQDCVIEGLRFEKGVQFGVNVLSVHYDPENWPEPKKFLPERFINKKSYHAMSWMPFEAGPRNCTAESKKSYCAETNNAVTTGNNPLKPLVHSS</sequence>
<evidence type="ECO:0000256" key="8">
    <source>
        <dbReference type="PIRSR" id="PIRSR602401-1"/>
    </source>
</evidence>
<dbReference type="GO" id="GO:0020037">
    <property type="term" value="F:heme binding"/>
    <property type="evidence" value="ECO:0007669"/>
    <property type="project" value="InterPro"/>
</dbReference>
<dbReference type="GO" id="GO:0005506">
    <property type="term" value="F:iron ion binding"/>
    <property type="evidence" value="ECO:0007669"/>
    <property type="project" value="InterPro"/>
</dbReference>
<dbReference type="GO" id="GO:0004497">
    <property type="term" value="F:monooxygenase activity"/>
    <property type="evidence" value="ECO:0007669"/>
    <property type="project" value="UniProtKB-KW"/>
</dbReference>
<dbReference type="InterPro" id="IPR002401">
    <property type="entry name" value="Cyt_P450_E_grp-I"/>
</dbReference>
<accession>A0A4U5M8Y8</accession>
<dbReference type="InterPro" id="IPR036396">
    <property type="entry name" value="Cyt_P450_sf"/>
</dbReference>
<organism evidence="9 10">
    <name type="scientific">Steinernema carpocapsae</name>
    <name type="common">Entomopathogenic nematode</name>
    <dbReference type="NCBI Taxonomy" id="34508"/>
    <lineage>
        <taxon>Eukaryota</taxon>
        <taxon>Metazoa</taxon>
        <taxon>Ecdysozoa</taxon>
        <taxon>Nematoda</taxon>
        <taxon>Chromadorea</taxon>
        <taxon>Rhabditida</taxon>
        <taxon>Tylenchina</taxon>
        <taxon>Panagrolaimomorpha</taxon>
        <taxon>Strongyloidoidea</taxon>
        <taxon>Steinernematidae</taxon>
        <taxon>Steinernema</taxon>
    </lineage>
</organism>
<dbReference type="PANTHER" id="PTHR24292:SF102">
    <property type="entry name" value="CYTOCHROME P450 FAMILY-RELATED"/>
    <property type="match status" value="1"/>
</dbReference>
<evidence type="ECO:0000256" key="3">
    <source>
        <dbReference type="ARBA" id="ARBA00022617"/>
    </source>
</evidence>
<evidence type="ECO:0000256" key="5">
    <source>
        <dbReference type="ARBA" id="ARBA00023002"/>
    </source>
</evidence>
<evidence type="ECO:0008006" key="11">
    <source>
        <dbReference type="Google" id="ProtNLM"/>
    </source>
</evidence>
<dbReference type="STRING" id="34508.A0A4U5M8Y8"/>
<dbReference type="GO" id="GO:0016705">
    <property type="term" value="F:oxidoreductase activity, acting on paired donors, with incorporation or reduction of molecular oxygen"/>
    <property type="evidence" value="ECO:0007669"/>
    <property type="project" value="InterPro"/>
</dbReference>
<evidence type="ECO:0000313" key="10">
    <source>
        <dbReference type="Proteomes" id="UP000298663"/>
    </source>
</evidence>
<protein>
    <recommendedName>
        <fullName evidence="11">Cytochrome P450</fullName>
    </recommendedName>
</protein>
<keyword evidence="7" id="KW-0503">Monooxygenase</keyword>
<evidence type="ECO:0000313" key="9">
    <source>
        <dbReference type="EMBL" id="TKR65449.1"/>
    </source>
</evidence>
<proteinExistence type="inferred from homology"/>
<gene>
    <name evidence="9" type="ORF">L596_025854</name>
</gene>
<keyword evidence="3 8" id="KW-0349">Heme</keyword>
<comment type="similarity">
    <text evidence="2">Belongs to the cytochrome P450 family.</text>
</comment>
<dbReference type="Pfam" id="PF00067">
    <property type="entry name" value="p450"/>
    <property type="match status" value="1"/>
</dbReference>
<evidence type="ECO:0000256" key="6">
    <source>
        <dbReference type="ARBA" id="ARBA00023004"/>
    </source>
</evidence>
<dbReference type="Gene3D" id="1.10.630.10">
    <property type="entry name" value="Cytochrome P450"/>
    <property type="match status" value="1"/>
</dbReference>
<dbReference type="OrthoDB" id="2789670at2759"/>
<dbReference type="PANTHER" id="PTHR24292">
    <property type="entry name" value="CYTOCHROME P450"/>
    <property type="match status" value="1"/>
</dbReference>
<keyword evidence="10" id="KW-1185">Reference proteome</keyword>
<keyword evidence="6 8" id="KW-0408">Iron</keyword>
<keyword evidence="4 8" id="KW-0479">Metal-binding</keyword>
<name>A0A4U5M8Y8_STECR</name>
<evidence type="ECO:0000256" key="4">
    <source>
        <dbReference type="ARBA" id="ARBA00022723"/>
    </source>
</evidence>
<comment type="caution">
    <text evidence="9">The sequence shown here is derived from an EMBL/GenBank/DDBJ whole genome shotgun (WGS) entry which is preliminary data.</text>
</comment>
<dbReference type="InterPro" id="IPR001128">
    <property type="entry name" value="Cyt_P450"/>
</dbReference>
<keyword evidence="5" id="KW-0560">Oxidoreductase</keyword>
<dbReference type="PRINTS" id="PR00463">
    <property type="entry name" value="EP450I"/>
</dbReference>
<reference evidence="9 10" key="2">
    <citation type="journal article" date="2019" name="G3 (Bethesda)">
        <title>Hybrid Assembly of the Genome of the Entomopathogenic Nematode Steinernema carpocapsae Identifies the X-Chromosome.</title>
        <authorList>
            <person name="Serra L."/>
            <person name="Macchietto M."/>
            <person name="Macias-Munoz A."/>
            <person name="McGill C.J."/>
            <person name="Rodriguez I.M."/>
            <person name="Rodriguez B."/>
            <person name="Murad R."/>
            <person name="Mortazavi A."/>
        </authorList>
    </citation>
    <scope>NUCLEOTIDE SEQUENCE [LARGE SCALE GENOMIC DNA]</scope>
    <source>
        <strain evidence="9 10">ALL</strain>
    </source>
</reference>
<dbReference type="InterPro" id="IPR050476">
    <property type="entry name" value="Insect_CytP450_Detox"/>
</dbReference>
<dbReference type="AlphaFoldDB" id="A0A4U5M8Y8"/>